<evidence type="ECO:0000313" key="2">
    <source>
        <dbReference type="Proteomes" id="UP000824220"/>
    </source>
</evidence>
<protein>
    <submittedName>
        <fullName evidence="1">Glutaminase</fullName>
    </submittedName>
</protein>
<dbReference type="Proteomes" id="UP000824220">
    <property type="component" value="Unassembled WGS sequence"/>
</dbReference>
<name>A0A9D2H516_9MICO</name>
<reference evidence="1" key="2">
    <citation type="submission" date="2021-04" db="EMBL/GenBank/DDBJ databases">
        <authorList>
            <person name="Gilroy R."/>
        </authorList>
    </citation>
    <scope>NUCLEOTIDE SEQUENCE</scope>
    <source>
        <strain evidence="1">ChiHjej8B7-3636</strain>
    </source>
</reference>
<gene>
    <name evidence="1" type="ORF">H9800_02505</name>
</gene>
<comment type="caution">
    <text evidence="1">The sequence shown here is derived from an EMBL/GenBank/DDBJ whole genome shotgun (WGS) entry which is preliminary data.</text>
</comment>
<accession>A0A9D2H516</accession>
<organism evidence="1 2">
    <name type="scientific">Candidatus Microbacterium stercoravium</name>
    <dbReference type="NCBI Taxonomy" id="2838697"/>
    <lineage>
        <taxon>Bacteria</taxon>
        <taxon>Bacillati</taxon>
        <taxon>Actinomycetota</taxon>
        <taxon>Actinomycetes</taxon>
        <taxon>Micrococcales</taxon>
        <taxon>Microbacteriaceae</taxon>
        <taxon>Microbacterium</taxon>
    </lineage>
</organism>
<dbReference type="EMBL" id="DXAM01000035">
    <property type="protein sequence ID" value="HJA03715.1"/>
    <property type="molecule type" value="Genomic_DNA"/>
</dbReference>
<evidence type="ECO:0000313" key="1">
    <source>
        <dbReference type="EMBL" id="HJA03715.1"/>
    </source>
</evidence>
<sequence>MGDARARLRDVAKVRIGAPRAPGRIRRALGARPVIAPIAEAWHLGVLLIGDDAVWATGSVLRAAEEARRGYTAESQRRRDEIRAMAFRGGFGEGETFHYDVEPIDAEHPGPLVRQGERIMVRWSPAGFLAPLDAYLDERIALARD</sequence>
<dbReference type="AlphaFoldDB" id="A0A9D2H516"/>
<reference evidence="1" key="1">
    <citation type="journal article" date="2021" name="PeerJ">
        <title>Extensive microbial diversity within the chicken gut microbiome revealed by metagenomics and culture.</title>
        <authorList>
            <person name="Gilroy R."/>
            <person name="Ravi A."/>
            <person name="Getino M."/>
            <person name="Pursley I."/>
            <person name="Horton D.L."/>
            <person name="Alikhan N.F."/>
            <person name="Baker D."/>
            <person name="Gharbi K."/>
            <person name="Hall N."/>
            <person name="Watson M."/>
            <person name="Adriaenssens E.M."/>
            <person name="Foster-Nyarko E."/>
            <person name="Jarju S."/>
            <person name="Secka A."/>
            <person name="Antonio M."/>
            <person name="Oren A."/>
            <person name="Chaudhuri R.R."/>
            <person name="La Ragione R."/>
            <person name="Hildebrand F."/>
            <person name="Pallen M.J."/>
        </authorList>
    </citation>
    <scope>NUCLEOTIDE SEQUENCE</scope>
    <source>
        <strain evidence="1">ChiHjej8B7-3636</strain>
    </source>
</reference>
<proteinExistence type="predicted"/>